<accession>A0ABS8WMD0</accession>
<proteinExistence type="predicted"/>
<keyword evidence="2" id="KW-1185">Reference proteome</keyword>
<dbReference type="EMBL" id="JACEIK010008202">
    <property type="protein sequence ID" value="MCE3051134.1"/>
    <property type="molecule type" value="Genomic_DNA"/>
</dbReference>
<protein>
    <submittedName>
        <fullName evidence="1">Uncharacterized protein</fullName>
    </submittedName>
</protein>
<evidence type="ECO:0000313" key="1">
    <source>
        <dbReference type="EMBL" id="MCE3051134.1"/>
    </source>
</evidence>
<evidence type="ECO:0000313" key="2">
    <source>
        <dbReference type="Proteomes" id="UP000823775"/>
    </source>
</evidence>
<reference evidence="1 2" key="1">
    <citation type="journal article" date="2021" name="BMC Genomics">
        <title>Datura genome reveals duplications of psychoactive alkaloid biosynthetic genes and high mutation rate following tissue culture.</title>
        <authorList>
            <person name="Rajewski A."/>
            <person name="Carter-House D."/>
            <person name="Stajich J."/>
            <person name="Litt A."/>
        </authorList>
    </citation>
    <scope>NUCLEOTIDE SEQUENCE [LARGE SCALE GENOMIC DNA]</scope>
    <source>
        <strain evidence="1">AR-01</strain>
    </source>
</reference>
<gene>
    <name evidence="1" type="ORF">HAX54_048975</name>
</gene>
<organism evidence="1 2">
    <name type="scientific">Datura stramonium</name>
    <name type="common">Jimsonweed</name>
    <name type="synonym">Common thornapple</name>
    <dbReference type="NCBI Taxonomy" id="4076"/>
    <lineage>
        <taxon>Eukaryota</taxon>
        <taxon>Viridiplantae</taxon>
        <taxon>Streptophyta</taxon>
        <taxon>Embryophyta</taxon>
        <taxon>Tracheophyta</taxon>
        <taxon>Spermatophyta</taxon>
        <taxon>Magnoliopsida</taxon>
        <taxon>eudicotyledons</taxon>
        <taxon>Gunneridae</taxon>
        <taxon>Pentapetalae</taxon>
        <taxon>asterids</taxon>
        <taxon>lamiids</taxon>
        <taxon>Solanales</taxon>
        <taxon>Solanaceae</taxon>
        <taxon>Solanoideae</taxon>
        <taxon>Datureae</taxon>
        <taxon>Datura</taxon>
    </lineage>
</organism>
<dbReference type="Proteomes" id="UP000823775">
    <property type="component" value="Unassembled WGS sequence"/>
</dbReference>
<comment type="caution">
    <text evidence="1">The sequence shown here is derived from an EMBL/GenBank/DDBJ whole genome shotgun (WGS) entry which is preliminary data.</text>
</comment>
<name>A0ABS8WMD0_DATST</name>
<sequence>MLFRSRITDLEIDQLEVYTLLLCKALISAMLDEHSELYLPYPEVAHGFKNPESRGLISHAANFQKVLSQEDMDSVLDFDPALTRNLLTPLSHLTLSDATSFQLPLEAKMLQSSTCAAEFEGSISKIFSAARLPTSRHCYVSTSG</sequence>